<evidence type="ECO:0000256" key="2">
    <source>
        <dbReference type="SAM" id="Phobius"/>
    </source>
</evidence>
<keyword evidence="2" id="KW-1133">Transmembrane helix</keyword>
<comment type="caution">
    <text evidence="3">The sequence shown here is derived from an EMBL/GenBank/DDBJ whole genome shotgun (WGS) entry which is preliminary data.</text>
</comment>
<dbReference type="AlphaFoldDB" id="A0A0F9N946"/>
<protein>
    <submittedName>
        <fullName evidence="3">Uncharacterized protein</fullName>
    </submittedName>
</protein>
<organism evidence="3">
    <name type="scientific">marine sediment metagenome</name>
    <dbReference type="NCBI Taxonomy" id="412755"/>
    <lineage>
        <taxon>unclassified sequences</taxon>
        <taxon>metagenomes</taxon>
        <taxon>ecological metagenomes</taxon>
    </lineage>
</organism>
<feature type="region of interest" description="Disordered" evidence="1">
    <location>
        <begin position="77"/>
        <end position="96"/>
    </location>
</feature>
<gene>
    <name evidence="3" type="ORF">LCGC14_1364990</name>
</gene>
<reference evidence="3" key="1">
    <citation type="journal article" date="2015" name="Nature">
        <title>Complex archaea that bridge the gap between prokaryotes and eukaryotes.</title>
        <authorList>
            <person name="Spang A."/>
            <person name="Saw J.H."/>
            <person name="Jorgensen S.L."/>
            <person name="Zaremba-Niedzwiedzka K."/>
            <person name="Martijn J."/>
            <person name="Lind A.E."/>
            <person name="van Eijk R."/>
            <person name="Schleper C."/>
            <person name="Guy L."/>
            <person name="Ettema T.J."/>
        </authorList>
    </citation>
    <scope>NUCLEOTIDE SEQUENCE</scope>
</reference>
<feature type="compositionally biased region" description="Basic residues" evidence="1">
    <location>
        <begin position="80"/>
        <end position="94"/>
    </location>
</feature>
<evidence type="ECO:0000256" key="1">
    <source>
        <dbReference type="SAM" id="MobiDB-lite"/>
    </source>
</evidence>
<feature type="transmembrane region" description="Helical" evidence="2">
    <location>
        <begin position="45"/>
        <end position="64"/>
    </location>
</feature>
<evidence type="ECO:0000313" key="3">
    <source>
        <dbReference type="EMBL" id="KKM77937.1"/>
    </source>
</evidence>
<accession>A0A0F9N946</accession>
<proteinExistence type="predicted"/>
<keyword evidence="2" id="KW-0472">Membrane</keyword>
<dbReference type="EMBL" id="LAZR01008568">
    <property type="protein sequence ID" value="KKM77937.1"/>
    <property type="molecule type" value="Genomic_DNA"/>
</dbReference>
<feature type="transmembrane region" description="Helical" evidence="2">
    <location>
        <begin position="21"/>
        <end position="39"/>
    </location>
</feature>
<keyword evidence="2" id="KW-0812">Transmembrane</keyword>
<sequence length="148" mass="17877">MSEETNKKEKPEKIKRFTSRTIFLVLYFLIMIYIIYLIIQFGFNPLVVVILVIFVFLTTIGPFFRQKNRRSLYSRMFPDRKRKQPQQRTRKKRRPIIEKKPIQIQPKIFKPIDLEFEYRKPLISNCENCGNILPNFVKNKCPFCGEQI</sequence>
<name>A0A0F9N946_9ZZZZ</name>